<feature type="repeat" description="WD" evidence="5">
    <location>
        <begin position="147"/>
        <end position="179"/>
    </location>
</feature>
<keyword evidence="6" id="KW-0227">DNA damage</keyword>
<dbReference type="FunFam" id="3.30.40.10:FF:000027">
    <property type="entry name" value="Pre-mRNA-processing factor 19, putative"/>
    <property type="match status" value="1"/>
</dbReference>
<comment type="similarity">
    <text evidence="6">Belongs to the WD repeat PRP19 family.</text>
</comment>
<comment type="function">
    <text evidence="6">Ubiquitin-protein ligase which is mainly involved pre-mRNA splicing and DNA repair. Required for pre-mRNA splicing as component of the spliceosome.</text>
</comment>
<keyword evidence="4 6" id="KW-0539">Nucleus</keyword>
<dbReference type="EMBL" id="JAUIZM010000067">
    <property type="protein sequence ID" value="KAK1350247.1"/>
    <property type="molecule type" value="Genomic_DNA"/>
</dbReference>
<evidence type="ECO:0000259" key="7">
    <source>
        <dbReference type="PROSITE" id="PS51698"/>
    </source>
</evidence>
<dbReference type="GO" id="GO:0000974">
    <property type="term" value="C:Prp19 complex"/>
    <property type="evidence" value="ECO:0007669"/>
    <property type="project" value="UniProtKB-UniRule"/>
</dbReference>
<dbReference type="GO" id="GO:0006281">
    <property type="term" value="P:DNA repair"/>
    <property type="evidence" value="ECO:0007669"/>
    <property type="project" value="UniProtKB-KW"/>
</dbReference>
<keyword evidence="5" id="KW-0853">WD repeat</keyword>
<evidence type="ECO:0000256" key="4">
    <source>
        <dbReference type="ARBA" id="ARBA00023242"/>
    </source>
</evidence>
<dbReference type="PROSITE" id="PS50294">
    <property type="entry name" value="WD_REPEATS_REGION"/>
    <property type="match status" value="2"/>
</dbReference>
<dbReference type="GO" id="GO:0061630">
    <property type="term" value="F:ubiquitin protein ligase activity"/>
    <property type="evidence" value="ECO:0007669"/>
    <property type="project" value="UniProtKB-UniRule"/>
</dbReference>
<proteinExistence type="inferred from homology"/>
<accession>A0AAD8LWT9</accession>
<dbReference type="InterPro" id="IPR001680">
    <property type="entry name" value="WD40_rpt"/>
</dbReference>
<dbReference type="SMART" id="SM00504">
    <property type="entry name" value="Ubox"/>
    <property type="match status" value="1"/>
</dbReference>
<keyword evidence="3 6" id="KW-0808">Transferase</keyword>
<dbReference type="SMART" id="SM00320">
    <property type="entry name" value="WD40"/>
    <property type="match status" value="7"/>
</dbReference>
<keyword evidence="9" id="KW-1185">Reference proteome</keyword>
<dbReference type="PROSITE" id="PS50082">
    <property type="entry name" value="WD_REPEATS_2"/>
    <property type="match status" value="2"/>
</dbReference>
<evidence type="ECO:0000313" key="9">
    <source>
        <dbReference type="Proteomes" id="UP001237642"/>
    </source>
</evidence>
<name>A0AAD8LWT9_9APIA</name>
<dbReference type="Proteomes" id="UP001237642">
    <property type="component" value="Unassembled WGS sequence"/>
</dbReference>
<comment type="caution">
    <text evidence="8">The sequence shown here is derived from an EMBL/GenBank/DDBJ whole genome shotgun (WGS) entry which is preliminary data.</text>
</comment>
<dbReference type="GO" id="GO:0000398">
    <property type="term" value="P:mRNA splicing, via spliceosome"/>
    <property type="evidence" value="ECO:0007669"/>
    <property type="project" value="InterPro"/>
</dbReference>
<feature type="domain" description="U-box" evidence="7">
    <location>
        <begin position="1"/>
        <end position="76"/>
    </location>
</feature>
<keyword evidence="6" id="KW-0833">Ubl conjugation pathway</keyword>
<dbReference type="InterPro" id="IPR036322">
    <property type="entry name" value="WD40_repeat_dom_sf"/>
</dbReference>
<keyword evidence="6" id="KW-0747">Spliceosome</keyword>
<evidence type="ECO:0000256" key="5">
    <source>
        <dbReference type="PROSITE-ProRule" id="PRU00221"/>
    </source>
</evidence>
<evidence type="ECO:0000256" key="2">
    <source>
        <dbReference type="ARBA" id="ARBA00004906"/>
    </source>
</evidence>
<protein>
    <recommendedName>
        <fullName evidence="6">Pre-mRNA-processing factor 19</fullName>
        <ecNumber evidence="6">2.3.2.27</ecNumber>
    </recommendedName>
</protein>
<comment type="subcellular location">
    <subcellularLocation>
        <location evidence="1 6">Nucleus</location>
    </subcellularLocation>
</comment>
<dbReference type="Pfam" id="PF00400">
    <property type="entry name" value="WD40"/>
    <property type="match status" value="4"/>
</dbReference>
<evidence type="ECO:0000313" key="8">
    <source>
        <dbReference type="EMBL" id="KAK1350247.1"/>
    </source>
</evidence>
<comment type="catalytic activity">
    <reaction evidence="6">
        <text>S-ubiquitinyl-[E2 ubiquitin-conjugating enzyme]-L-cysteine + [acceptor protein]-L-lysine = [E2 ubiquitin-conjugating enzyme]-L-cysteine + N(6)-ubiquitinyl-[acceptor protein]-L-lysine.</text>
        <dbReference type="EC" id="2.3.2.27"/>
    </reaction>
</comment>
<dbReference type="InterPro" id="IPR055340">
    <property type="entry name" value="RING-Ubox_PRP19"/>
</dbReference>
<keyword evidence="6" id="KW-0507">mRNA processing</keyword>
<reference evidence="8" key="1">
    <citation type="submission" date="2023-02" db="EMBL/GenBank/DDBJ databases">
        <title>Genome of toxic invasive species Heracleum sosnowskyi carries increased number of genes despite the absence of recent whole-genome duplications.</title>
        <authorList>
            <person name="Schelkunov M."/>
            <person name="Shtratnikova V."/>
            <person name="Makarenko M."/>
            <person name="Klepikova A."/>
            <person name="Omelchenko D."/>
            <person name="Novikova G."/>
            <person name="Obukhova E."/>
            <person name="Bogdanov V."/>
            <person name="Penin A."/>
            <person name="Logacheva M."/>
        </authorList>
    </citation>
    <scope>NUCLEOTIDE SEQUENCE</scope>
    <source>
        <strain evidence="8">Hsosn_3</strain>
        <tissue evidence="8">Leaf</tissue>
    </source>
</reference>
<dbReference type="InterPro" id="IPR003613">
    <property type="entry name" value="Ubox_domain"/>
</dbReference>
<sequence length="400" mass="43632">MSLACSISGRVPKFPVVSKTSGLLFEKEVLEQYIRDGGKCPLTGDSLTMDDIIEIVSPQFPDRIAEDIELEKISLSQARRRRPYRKISPSPALRGYIFKEAYTLHQTRTPGVLSLDFDNSTDIIATGGADSNAVVLDLSDRKTVYTLSGHSEKVTSVKFVNKGEMVVTGSGDKTVRVWKRSEKGSYECNDILRNHTAEVQAVTIHPSQKYFVTASLDHTWQFYDLSSGSRVAQVACCTGYESLSTAVFHPDGHIFGTCASDLGPVRFWDVTKQDDILKLDNPHTGPVTSIAFSENGYTLATAAVDGVKLWDLRFLRTLKTFPSDDKCTQRSVDFDHSGKYLAAGGASIRIYEIAAGLDPVTTLSPMSGIGDLSCVKFGKDAIHVAAAGTLDSKLLLFGPV</sequence>
<dbReference type="GO" id="GO:0071006">
    <property type="term" value="C:U2-type catalytic step 1 spliceosome"/>
    <property type="evidence" value="ECO:0007669"/>
    <property type="project" value="TreeGrafter"/>
</dbReference>
<dbReference type="GO" id="GO:0070534">
    <property type="term" value="P:protein K63-linked ubiquitination"/>
    <property type="evidence" value="ECO:0007669"/>
    <property type="project" value="UniProtKB-UniRule"/>
</dbReference>
<dbReference type="InterPro" id="IPR038959">
    <property type="entry name" value="Prp19"/>
</dbReference>
<evidence type="ECO:0000256" key="1">
    <source>
        <dbReference type="ARBA" id="ARBA00004123"/>
    </source>
</evidence>
<dbReference type="PANTHER" id="PTHR43995:SF1">
    <property type="entry name" value="PRE-MRNA-PROCESSING FACTOR 19"/>
    <property type="match status" value="1"/>
</dbReference>
<comment type="subunit">
    <text evidence="6">Homotetramer.</text>
</comment>
<organism evidence="8 9">
    <name type="scientific">Heracleum sosnowskyi</name>
    <dbReference type="NCBI Taxonomy" id="360622"/>
    <lineage>
        <taxon>Eukaryota</taxon>
        <taxon>Viridiplantae</taxon>
        <taxon>Streptophyta</taxon>
        <taxon>Embryophyta</taxon>
        <taxon>Tracheophyta</taxon>
        <taxon>Spermatophyta</taxon>
        <taxon>Magnoliopsida</taxon>
        <taxon>eudicotyledons</taxon>
        <taxon>Gunneridae</taxon>
        <taxon>Pentapetalae</taxon>
        <taxon>asterids</taxon>
        <taxon>campanulids</taxon>
        <taxon>Apiales</taxon>
        <taxon>Apiaceae</taxon>
        <taxon>Apioideae</taxon>
        <taxon>apioid superclade</taxon>
        <taxon>Tordylieae</taxon>
        <taxon>Tordyliinae</taxon>
        <taxon>Heracleum</taxon>
    </lineage>
</organism>
<dbReference type="SUPFAM" id="SSF50978">
    <property type="entry name" value="WD40 repeat-like"/>
    <property type="match status" value="1"/>
</dbReference>
<keyword evidence="6" id="KW-0234">DNA repair</keyword>
<dbReference type="AlphaFoldDB" id="A0AAD8LWT9"/>
<keyword evidence="6" id="KW-0508">mRNA splicing</keyword>
<reference evidence="8" key="2">
    <citation type="submission" date="2023-05" db="EMBL/GenBank/DDBJ databases">
        <authorList>
            <person name="Schelkunov M.I."/>
        </authorList>
    </citation>
    <scope>NUCLEOTIDE SEQUENCE</scope>
    <source>
        <strain evidence="8">Hsosn_3</strain>
        <tissue evidence="8">Leaf</tissue>
    </source>
</reference>
<evidence type="ECO:0000256" key="6">
    <source>
        <dbReference type="RuleBase" id="RU367101"/>
    </source>
</evidence>
<comment type="pathway">
    <text evidence="2 6">Protein modification; protein ubiquitination.</text>
</comment>
<evidence type="ECO:0000256" key="3">
    <source>
        <dbReference type="ARBA" id="ARBA00022679"/>
    </source>
</evidence>
<dbReference type="CDD" id="cd00200">
    <property type="entry name" value="WD40"/>
    <property type="match status" value="1"/>
</dbReference>
<dbReference type="Gene3D" id="2.130.10.10">
    <property type="entry name" value="YVTN repeat-like/Quinoprotein amine dehydrogenase"/>
    <property type="match status" value="1"/>
</dbReference>
<dbReference type="PROSITE" id="PS51698">
    <property type="entry name" value="U_BOX"/>
    <property type="match status" value="1"/>
</dbReference>
<dbReference type="SUPFAM" id="SSF57850">
    <property type="entry name" value="RING/U-box"/>
    <property type="match status" value="1"/>
</dbReference>
<dbReference type="EC" id="2.3.2.27" evidence="6"/>
<dbReference type="CDD" id="cd16656">
    <property type="entry name" value="RING-Ubox_PRP19"/>
    <property type="match status" value="1"/>
</dbReference>
<dbReference type="InterPro" id="IPR015943">
    <property type="entry name" value="WD40/YVTN_repeat-like_dom_sf"/>
</dbReference>
<dbReference type="InterPro" id="IPR013083">
    <property type="entry name" value="Znf_RING/FYVE/PHD"/>
</dbReference>
<dbReference type="PANTHER" id="PTHR43995">
    <property type="entry name" value="PRE-MRNA-PROCESSING FACTOR 19"/>
    <property type="match status" value="1"/>
</dbReference>
<gene>
    <name evidence="8" type="ORF">POM88_054683</name>
</gene>
<dbReference type="Gene3D" id="3.30.40.10">
    <property type="entry name" value="Zinc/RING finger domain, C3HC4 (zinc finger)"/>
    <property type="match status" value="1"/>
</dbReference>
<feature type="repeat" description="WD" evidence="5">
    <location>
        <begin position="192"/>
        <end position="233"/>
    </location>
</feature>
<dbReference type="GO" id="GO:0005737">
    <property type="term" value="C:cytoplasm"/>
    <property type="evidence" value="ECO:0007669"/>
    <property type="project" value="TreeGrafter"/>
</dbReference>